<name>A0AA96WNM0_9CYAN</name>
<gene>
    <name evidence="2" type="ORF">HJG54_25835</name>
</gene>
<evidence type="ECO:0000256" key="1">
    <source>
        <dbReference type="SAM" id="MobiDB-lite"/>
    </source>
</evidence>
<protein>
    <submittedName>
        <fullName evidence="2">Uncharacterized protein</fullName>
    </submittedName>
</protein>
<proteinExistence type="predicted"/>
<accession>A0AA96WNM0</accession>
<sequence>MTRYSNSTQANALNQSASSGQSKDLPRPSQTQFAPLMLLGRTWNYVAEVLSWLFASPHQPHIRECRDRTGQTCWRVHDPASGQSMVFYTEQEVCAWLEQRWSRYMR</sequence>
<dbReference type="RefSeq" id="WP_316432097.1">
    <property type="nucleotide sequence ID" value="NZ_CP053586.1"/>
</dbReference>
<feature type="region of interest" description="Disordered" evidence="1">
    <location>
        <begin position="1"/>
        <end position="28"/>
    </location>
</feature>
<organism evidence="2">
    <name type="scientific">Leptolyngbya sp. NK1-12</name>
    <dbReference type="NCBI Taxonomy" id="2547451"/>
    <lineage>
        <taxon>Bacteria</taxon>
        <taxon>Bacillati</taxon>
        <taxon>Cyanobacteriota</taxon>
        <taxon>Cyanophyceae</taxon>
        <taxon>Leptolyngbyales</taxon>
        <taxon>Leptolyngbyaceae</taxon>
        <taxon>Leptolyngbya group</taxon>
        <taxon>Leptolyngbya</taxon>
    </lineage>
</organism>
<reference evidence="2" key="1">
    <citation type="submission" date="2020-05" db="EMBL/GenBank/DDBJ databases">
        <authorList>
            <person name="Zhu T."/>
            <person name="Keshari N."/>
            <person name="Lu X."/>
        </authorList>
    </citation>
    <scope>NUCLEOTIDE SEQUENCE</scope>
    <source>
        <strain evidence="2">NK1-12</strain>
    </source>
</reference>
<dbReference type="AlphaFoldDB" id="A0AA96WNM0"/>
<evidence type="ECO:0000313" key="2">
    <source>
        <dbReference type="EMBL" id="WNZ25911.1"/>
    </source>
</evidence>
<dbReference type="EMBL" id="CP053586">
    <property type="protein sequence ID" value="WNZ25911.1"/>
    <property type="molecule type" value="Genomic_DNA"/>
</dbReference>